<dbReference type="InterPro" id="IPR000742">
    <property type="entry name" value="EGF"/>
</dbReference>
<dbReference type="InterPro" id="IPR051355">
    <property type="entry name" value="Notch/Slit_guidance"/>
</dbReference>
<comment type="caution">
    <text evidence="7">The sequence shown here is derived from an EMBL/GenBank/DDBJ whole genome shotgun (WGS) entry which is preliminary data.</text>
</comment>
<keyword evidence="3" id="KW-0677">Repeat</keyword>
<accession>A0ABV0QDS5</accession>
<dbReference type="InterPro" id="IPR049883">
    <property type="entry name" value="NOTCH1_EGF-like"/>
</dbReference>
<protein>
    <recommendedName>
        <fullName evidence="6">EGF-like domain-containing protein</fullName>
    </recommendedName>
</protein>
<dbReference type="PROSITE" id="PS01186">
    <property type="entry name" value="EGF_2"/>
    <property type="match status" value="1"/>
</dbReference>
<feature type="domain" description="EGF-like" evidence="6">
    <location>
        <begin position="19"/>
        <end position="57"/>
    </location>
</feature>
<dbReference type="PANTHER" id="PTHR45836">
    <property type="entry name" value="SLIT HOMOLOG"/>
    <property type="match status" value="1"/>
</dbReference>
<evidence type="ECO:0000313" key="8">
    <source>
        <dbReference type="Proteomes" id="UP001434883"/>
    </source>
</evidence>
<dbReference type="Gene3D" id="2.10.25.10">
    <property type="entry name" value="Laminin"/>
    <property type="match status" value="2"/>
</dbReference>
<organism evidence="7 8">
    <name type="scientific">Xenoophorus captivus</name>
    <dbReference type="NCBI Taxonomy" id="1517983"/>
    <lineage>
        <taxon>Eukaryota</taxon>
        <taxon>Metazoa</taxon>
        <taxon>Chordata</taxon>
        <taxon>Craniata</taxon>
        <taxon>Vertebrata</taxon>
        <taxon>Euteleostomi</taxon>
        <taxon>Actinopterygii</taxon>
        <taxon>Neopterygii</taxon>
        <taxon>Teleostei</taxon>
        <taxon>Neoteleostei</taxon>
        <taxon>Acanthomorphata</taxon>
        <taxon>Ovalentaria</taxon>
        <taxon>Atherinomorphae</taxon>
        <taxon>Cyprinodontiformes</taxon>
        <taxon>Goodeidae</taxon>
        <taxon>Xenoophorus</taxon>
    </lineage>
</organism>
<sequence>MKASVSTPLALTSQHCTEDVDECRLQPNTCQNGGTCSNLFGSYVCVCVNGWSGPDCSENIDDCMTAACSPGSTCIDRVASFICLCPHGKTGVLILRRYSELNIFDIFFL</sequence>
<keyword evidence="4 5" id="KW-1015">Disulfide bond</keyword>
<dbReference type="PANTHER" id="PTHR45836:SF15">
    <property type="entry name" value="NEUROGENIC LOCUS NOTCH HOMOLOG PROTEIN 2"/>
    <property type="match status" value="1"/>
</dbReference>
<keyword evidence="1 5" id="KW-0245">EGF-like domain</keyword>
<proteinExistence type="predicted"/>
<evidence type="ECO:0000256" key="3">
    <source>
        <dbReference type="ARBA" id="ARBA00022737"/>
    </source>
</evidence>
<dbReference type="Pfam" id="PF12661">
    <property type="entry name" value="hEGF"/>
    <property type="match status" value="1"/>
</dbReference>
<feature type="domain" description="EGF-like" evidence="6">
    <location>
        <begin position="59"/>
        <end position="95"/>
    </location>
</feature>
<feature type="disulfide bond" evidence="5">
    <location>
        <begin position="47"/>
        <end position="56"/>
    </location>
</feature>
<keyword evidence="2" id="KW-0732">Signal</keyword>
<dbReference type="InterPro" id="IPR000152">
    <property type="entry name" value="EGF-type_Asp/Asn_hydroxyl_site"/>
</dbReference>
<evidence type="ECO:0000256" key="2">
    <source>
        <dbReference type="ARBA" id="ARBA00022729"/>
    </source>
</evidence>
<dbReference type="PROSITE" id="PS01187">
    <property type="entry name" value="EGF_CA"/>
    <property type="match status" value="2"/>
</dbReference>
<dbReference type="PROSITE" id="PS00010">
    <property type="entry name" value="ASX_HYDROXYL"/>
    <property type="match status" value="2"/>
</dbReference>
<dbReference type="InterPro" id="IPR013032">
    <property type="entry name" value="EGF-like_CS"/>
</dbReference>
<dbReference type="SUPFAM" id="SSF57196">
    <property type="entry name" value="EGF/Laminin"/>
    <property type="match status" value="2"/>
</dbReference>
<evidence type="ECO:0000259" key="6">
    <source>
        <dbReference type="PROSITE" id="PS50026"/>
    </source>
</evidence>
<dbReference type="CDD" id="cd00054">
    <property type="entry name" value="EGF_CA"/>
    <property type="match status" value="2"/>
</dbReference>
<dbReference type="Pfam" id="PF07645">
    <property type="entry name" value="EGF_CA"/>
    <property type="match status" value="1"/>
</dbReference>
<dbReference type="SMART" id="SM00179">
    <property type="entry name" value="EGF_CA"/>
    <property type="match status" value="2"/>
</dbReference>
<dbReference type="PROSITE" id="PS00022">
    <property type="entry name" value="EGF_1"/>
    <property type="match status" value="1"/>
</dbReference>
<gene>
    <name evidence="7" type="ORF">XENOCAPTIV_019112</name>
</gene>
<name>A0ABV0QDS5_9TELE</name>
<dbReference type="InterPro" id="IPR018097">
    <property type="entry name" value="EGF_Ca-bd_CS"/>
</dbReference>
<dbReference type="PROSITE" id="PS50026">
    <property type="entry name" value="EGF_3"/>
    <property type="match status" value="2"/>
</dbReference>
<keyword evidence="8" id="KW-1185">Reference proteome</keyword>
<evidence type="ECO:0000256" key="1">
    <source>
        <dbReference type="ARBA" id="ARBA00022536"/>
    </source>
</evidence>
<reference evidence="7 8" key="1">
    <citation type="submission" date="2021-06" db="EMBL/GenBank/DDBJ databases">
        <authorList>
            <person name="Palmer J.M."/>
        </authorList>
    </citation>
    <scope>NUCLEOTIDE SEQUENCE [LARGE SCALE GENOMIC DNA]</scope>
    <source>
        <strain evidence="7 8">XC_2019</strain>
        <tissue evidence="7">Muscle</tissue>
    </source>
</reference>
<evidence type="ECO:0000313" key="7">
    <source>
        <dbReference type="EMBL" id="MEQ2193944.1"/>
    </source>
</evidence>
<dbReference type="SMART" id="SM00181">
    <property type="entry name" value="EGF"/>
    <property type="match status" value="2"/>
</dbReference>
<evidence type="ECO:0000256" key="5">
    <source>
        <dbReference type="PROSITE-ProRule" id="PRU00076"/>
    </source>
</evidence>
<dbReference type="EMBL" id="JAHRIN010008806">
    <property type="protein sequence ID" value="MEQ2193944.1"/>
    <property type="molecule type" value="Genomic_DNA"/>
</dbReference>
<dbReference type="Proteomes" id="UP001434883">
    <property type="component" value="Unassembled WGS sequence"/>
</dbReference>
<dbReference type="InterPro" id="IPR001881">
    <property type="entry name" value="EGF-like_Ca-bd_dom"/>
</dbReference>
<evidence type="ECO:0000256" key="4">
    <source>
        <dbReference type="ARBA" id="ARBA00023157"/>
    </source>
</evidence>
<comment type="caution">
    <text evidence="5">Lacks conserved residue(s) required for the propagation of feature annotation.</text>
</comment>